<protein>
    <submittedName>
        <fullName evidence="2">Uncharacterized protein</fullName>
    </submittedName>
</protein>
<comment type="caution">
    <text evidence="2">The sequence shown here is derived from an EMBL/GenBank/DDBJ whole genome shotgun (WGS) entry which is preliminary data.</text>
</comment>
<dbReference type="EMBL" id="VCGU01000005">
    <property type="protein sequence ID" value="TRY75377.1"/>
    <property type="molecule type" value="Genomic_DNA"/>
</dbReference>
<keyword evidence="1" id="KW-0175">Coiled coil</keyword>
<dbReference type="AlphaFoldDB" id="A0A553PCG5"/>
<sequence length="139" mass="15593">MASQNDTNFLGDKDWKSFNIRTFSVTSGRSVGEIVNVAMEIQEKARREVVITNTENMDVSFHSRLERATDITVLKRLLGDIRQQQAALQQQQAALQQQQAALQQQQGALLQQQGALLQQQGKVIDKMCSHIPTGDLIEE</sequence>
<evidence type="ECO:0000313" key="3">
    <source>
        <dbReference type="Proteomes" id="UP000318571"/>
    </source>
</evidence>
<accession>A0A553PCG5</accession>
<keyword evidence="3" id="KW-1185">Reference proteome</keyword>
<dbReference type="Proteomes" id="UP000318571">
    <property type="component" value="Chromosome 2"/>
</dbReference>
<gene>
    <name evidence="2" type="ORF">TCAL_11247</name>
</gene>
<proteinExistence type="predicted"/>
<feature type="coiled-coil region" evidence="1">
    <location>
        <begin position="74"/>
        <end position="108"/>
    </location>
</feature>
<organism evidence="2 3">
    <name type="scientific">Tigriopus californicus</name>
    <name type="common">Marine copepod</name>
    <dbReference type="NCBI Taxonomy" id="6832"/>
    <lineage>
        <taxon>Eukaryota</taxon>
        <taxon>Metazoa</taxon>
        <taxon>Ecdysozoa</taxon>
        <taxon>Arthropoda</taxon>
        <taxon>Crustacea</taxon>
        <taxon>Multicrustacea</taxon>
        <taxon>Hexanauplia</taxon>
        <taxon>Copepoda</taxon>
        <taxon>Harpacticoida</taxon>
        <taxon>Harpacticidae</taxon>
        <taxon>Tigriopus</taxon>
    </lineage>
</organism>
<name>A0A553PCG5_TIGCA</name>
<evidence type="ECO:0000256" key="1">
    <source>
        <dbReference type="SAM" id="Coils"/>
    </source>
</evidence>
<evidence type="ECO:0000313" key="2">
    <source>
        <dbReference type="EMBL" id="TRY75377.1"/>
    </source>
</evidence>
<feature type="non-terminal residue" evidence="2">
    <location>
        <position position="139"/>
    </location>
</feature>
<reference evidence="2 3" key="1">
    <citation type="journal article" date="2018" name="Nat. Ecol. Evol.">
        <title>Genomic signatures of mitonuclear coevolution across populations of Tigriopus californicus.</title>
        <authorList>
            <person name="Barreto F.S."/>
            <person name="Watson E.T."/>
            <person name="Lima T.G."/>
            <person name="Willett C.S."/>
            <person name="Edmands S."/>
            <person name="Li W."/>
            <person name="Burton R.S."/>
        </authorList>
    </citation>
    <scope>NUCLEOTIDE SEQUENCE [LARGE SCALE GENOMIC DNA]</scope>
    <source>
        <strain evidence="2 3">San Diego</strain>
    </source>
</reference>